<dbReference type="InterPro" id="IPR002220">
    <property type="entry name" value="DapA-like"/>
</dbReference>
<dbReference type="PANTHER" id="PTHR12128:SF66">
    <property type="entry name" value="4-HYDROXY-2-OXOGLUTARATE ALDOLASE, MITOCHONDRIAL"/>
    <property type="match status" value="1"/>
</dbReference>
<dbReference type="PRINTS" id="PR00146">
    <property type="entry name" value="DHPICSNTHASE"/>
</dbReference>
<dbReference type="PIRSF" id="PIRSF001365">
    <property type="entry name" value="DHDPS"/>
    <property type="match status" value="1"/>
</dbReference>
<keyword evidence="5" id="KW-1185">Reference proteome</keyword>
<comment type="caution">
    <text evidence="4">The sequence shown here is derived from an EMBL/GenBank/DDBJ whole genome shotgun (WGS) entry which is preliminary data.</text>
</comment>
<protein>
    <submittedName>
        <fullName evidence="4">Dihydrodipicolinate synthase family protein</fullName>
    </submittedName>
</protein>
<keyword evidence="2 3" id="KW-0456">Lyase</keyword>
<proteinExistence type="inferred from homology"/>
<gene>
    <name evidence="4" type="ORF">ACFO3S_24510</name>
</gene>
<dbReference type="SUPFAM" id="SSF51569">
    <property type="entry name" value="Aldolase"/>
    <property type="match status" value="1"/>
</dbReference>
<dbReference type="Gene3D" id="3.20.20.70">
    <property type="entry name" value="Aldolase class I"/>
    <property type="match status" value="1"/>
</dbReference>
<accession>A0ABV9FJS1</accession>
<dbReference type="RefSeq" id="WP_378101476.1">
    <property type="nucleotide sequence ID" value="NZ_JBHSEP010000026.1"/>
</dbReference>
<dbReference type="EMBL" id="JBHSEP010000026">
    <property type="protein sequence ID" value="MFC4601429.1"/>
    <property type="molecule type" value="Genomic_DNA"/>
</dbReference>
<dbReference type="InterPro" id="IPR013785">
    <property type="entry name" value="Aldolase_TIM"/>
</dbReference>
<evidence type="ECO:0000256" key="1">
    <source>
        <dbReference type="ARBA" id="ARBA00007592"/>
    </source>
</evidence>
<name>A0ABV9FJS1_9BACL</name>
<evidence type="ECO:0000313" key="4">
    <source>
        <dbReference type="EMBL" id="MFC4601429.1"/>
    </source>
</evidence>
<dbReference type="SMART" id="SM01130">
    <property type="entry name" value="DHDPS"/>
    <property type="match status" value="1"/>
</dbReference>
<evidence type="ECO:0000313" key="5">
    <source>
        <dbReference type="Proteomes" id="UP001596028"/>
    </source>
</evidence>
<dbReference type="Proteomes" id="UP001596028">
    <property type="component" value="Unassembled WGS sequence"/>
</dbReference>
<organism evidence="4 5">
    <name type="scientific">Cohnella hongkongensis</name>
    <dbReference type="NCBI Taxonomy" id="178337"/>
    <lineage>
        <taxon>Bacteria</taxon>
        <taxon>Bacillati</taxon>
        <taxon>Bacillota</taxon>
        <taxon>Bacilli</taxon>
        <taxon>Bacillales</taxon>
        <taxon>Paenibacillaceae</taxon>
        <taxon>Cohnella</taxon>
    </lineage>
</organism>
<sequence length="305" mass="32992">MKKLHGVIPILPAPFTDDGASVDYADLRSIIDTVIAEGVHGVALLGVASEFYKIDDAERRLMIETTVEHVAGRVPVVVNITRNATELAVKDARHAEEVGADAVMIVPPSFIPPGNAAIIEHIHAVADSVKLPVVIQYAPNVTGVSIPVSTFLDIERQRGGELYIKAESVPPGPMISAIVEQTEGRMGVFIGNGGVQTYDALERGAVGLMPGAAMVAPYLAIYDAFVRGDRESAFRLFNDLLPVLNHTTQAAELFVQFEKTILKARGVVKNDVCRRPNAVPDEAMQAMLRRYSDVMKERFGAPLMP</sequence>
<evidence type="ECO:0000256" key="2">
    <source>
        <dbReference type="ARBA" id="ARBA00023239"/>
    </source>
</evidence>
<dbReference type="PANTHER" id="PTHR12128">
    <property type="entry name" value="DIHYDRODIPICOLINATE SYNTHASE"/>
    <property type="match status" value="1"/>
</dbReference>
<dbReference type="Pfam" id="PF00701">
    <property type="entry name" value="DHDPS"/>
    <property type="match status" value="1"/>
</dbReference>
<comment type="similarity">
    <text evidence="1 3">Belongs to the DapA family.</text>
</comment>
<evidence type="ECO:0000256" key="3">
    <source>
        <dbReference type="PIRNR" id="PIRNR001365"/>
    </source>
</evidence>
<reference evidence="5" key="1">
    <citation type="journal article" date="2019" name="Int. J. Syst. Evol. Microbiol.">
        <title>The Global Catalogue of Microorganisms (GCM) 10K type strain sequencing project: providing services to taxonomists for standard genome sequencing and annotation.</title>
        <authorList>
            <consortium name="The Broad Institute Genomics Platform"/>
            <consortium name="The Broad Institute Genome Sequencing Center for Infectious Disease"/>
            <person name="Wu L."/>
            <person name="Ma J."/>
        </authorList>
    </citation>
    <scope>NUCLEOTIDE SEQUENCE [LARGE SCALE GENOMIC DNA]</scope>
    <source>
        <strain evidence="5">CCUG 49571</strain>
    </source>
</reference>
<dbReference type="CDD" id="cd00408">
    <property type="entry name" value="DHDPS-like"/>
    <property type="match status" value="1"/>
</dbReference>